<keyword evidence="2" id="KW-1133">Transmembrane helix</keyword>
<reference evidence="3 4" key="1">
    <citation type="journal article" date="2014" name="Agronomy (Basel)">
        <title>A Draft Genome Sequence for Ensete ventricosum, the Drought-Tolerant Tree Against Hunger.</title>
        <authorList>
            <person name="Harrison J."/>
            <person name="Moore K.A."/>
            <person name="Paszkiewicz K."/>
            <person name="Jones T."/>
            <person name="Grant M."/>
            <person name="Ambacheew D."/>
            <person name="Muzemil S."/>
            <person name="Studholme D.J."/>
        </authorList>
    </citation>
    <scope>NUCLEOTIDE SEQUENCE [LARGE SCALE GENOMIC DNA]</scope>
</reference>
<keyword evidence="2" id="KW-0812">Transmembrane</keyword>
<feature type="region of interest" description="Disordered" evidence="1">
    <location>
        <begin position="1"/>
        <end position="31"/>
    </location>
</feature>
<protein>
    <submittedName>
        <fullName evidence="3">Uncharacterized protein</fullName>
    </submittedName>
</protein>
<evidence type="ECO:0000313" key="4">
    <source>
        <dbReference type="Proteomes" id="UP000287651"/>
    </source>
</evidence>
<dbReference type="Proteomes" id="UP000287651">
    <property type="component" value="Unassembled WGS sequence"/>
</dbReference>
<dbReference type="AlphaFoldDB" id="A0A426X265"/>
<evidence type="ECO:0000256" key="1">
    <source>
        <dbReference type="SAM" id="MobiDB-lite"/>
    </source>
</evidence>
<evidence type="ECO:0000256" key="2">
    <source>
        <dbReference type="SAM" id="Phobius"/>
    </source>
</evidence>
<dbReference type="InterPro" id="IPR055301">
    <property type="entry name" value="Lea14-like_2"/>
</dbReference>
<evidence type="ECO:0000313" key="3">
    <source>
        <dbReference type="EMBL" id="RRT33541.1"/>
    </source>
</evidence>
<dbReference type="PANTHER" id="PTHR31852">
    <property type="entry name" value="LATE EMBRYOGENESIS ABUNDANT (LEA) HYDROXYPROLINE-RICH GLYCOPROTEIN FAMILY"/>
    <property type="match status" value="1"/>
</dbReference>
<accession>A0A426X265</accession>
<keyword evidence="2" id="KW-0472">Membrane</keyword>
<feature type="compositionally biased region" description="Polar residues" evidence="1">
    <location>
        <begin position="20"/>
        <end position="30"/>
    </location>
</feature>
<dbReference type="EMBL" id="AMZH03028751">
    <property type="protein sequence ID" value="RRT33541.1"/>
    <property type="molecule type" value="Genomic_DNA"/>
</dbReference>
<organism evidence="3 4">
    <name type="scientific">Ensete ventricosum</name>
    <name type="common">Abyssinian banana</name>
    <name type="synonym">Musa ensete</name>
    <dbReference type="NCBI Taxonomy" id="4639"/>
    <lineage>
        <taxon>Eukaryota</taxon>
        <taxon>Viridiplantae</taxon>
        <taxon>Streptophyta</taxon>
        <taxon>Embryophyta</taxon>
        <taxon>Tracheophyta</taxon>
        <taxon>Spermatophyta</taxon>
        <taxon>Magnoliopsida</taxon>
        <taxon>Liliopsida</taxon>
        <taxon>Zingiberales</taxon>
        <taxon>Musaceae</taxon>
        <taxon>Ensete</taxon>
    </lineage>
</organism>
<feature type="non-terminal residue" evidence="3">
    <location>
        <position position="1"/>
    </location>
</feature>
<sequence>HSTPARPPTHHHHHLHNSRDSFTARFSPTPGTRKVSLNYGVTGADRHRDDMPWRDTPAIEEESLLRDGEQEEKRLPRRFYVLAFVAVFLVLFFLFALVLWGASHHQSPQVTMNSITFEDFYVQAGTDSSLVPTDLLTLNSTVKLTYRNAGSFFGVHVTSTPVLLDYYQLAIASGSIDYFYQSRKSQRNLYVAVMSSKLPLYGGGSGLSGRPNGPPVNLTLSFTVRSRAYVLGKLVKPKFYSHVLCAVVMDQTRLNTPVSLKNSCQYS</sequence>
<comment type="caution">
    <text evidence="3">The sequence shown here is derived from an EMBL/GenBank/DDBJ whole genome shotgun (WGS) entry which is preliminary data.</text>
</comment>
<proteinExistence type="predicted"/>
<gene>
    <name evidence="3" type="ORF">B296_00038532</name>
</gene>
<name>A0A426X265_ENSVE</name>
<feature type="transmembrane region" description="Helical" evidence="2">
    <location>
        <begin position="79"/>
        <end position="102"/>
    </location>
</feature>